<protein>
    <submittedName>
        <fullName evidence="3">Uncharacterized protein</fullName>
    </submittedName>
</protein>
<keyword evidence="2" id="KW-0472">Membrane</keyword>
<dbReference type="AlphaFoldDB" id="A0A2G4TAH3"/>
<evidence type="ECO:0000256" key="2">
    <source>
        <dbReference type="SAM" id="Phobius"/>
    </source>
</evidence>
<evidence type="ECO:0000313" key="4">
    <source>
        <dbReference type="Proteomes" id="UP000242254"/>
    </source>
</evidence>
<evidence type="ECO:0000313" key="3">
    <source>
        <dbReference type="EMBL" id="PHZ18010.1"/>
    </source>
</evidence>
<sequence>MNFYPIIKTFCIFCCWLLQLYFCCAFISVDIFLFFFSYMGKEFKSMKKEFSCCGSKRKKCNRMNPMNKDRPSPRSSSFTMQTTIVI</sequence>
<feature type="transmembrane region" description="Helical" evidence="2">
    <location>
        <begin position="6"/>
        <end position="38"/>
    </location>
</feature>
<accession>A0A2G4TAH3</accession>
<keyword evidence="2" id="KW-1133">Transmembrane helix</keyword>
<dbReference type="GeneID" id="35436731"/>
<feature type="compositionally biased region" description="Polar residues" evidence="1">
    <location>
        <begin position="73"/>
        <end position="86"/>
    </location>
</feature>
<organism evidence="3 4">
    <name type="scientific">Rhizopus microsporus ATCC 52813</name>
    <dbReference type="NCBI Taxonomy" id="1340429"/>
    <lineage>
        <taxon>Eukaryota</taxon>
        <taxon>Fungi</taxon>
        <taxon>Fungi incertae sedis</taxon>
        <taxon>Mucoromycota</taxon>
        <taxon>Mucoromycotina</taxon>
        <taxon>Mucoromycetes</taxon>
        <taxon>Mucorales</taxon>
        <taxon>Mucorineae</taxon>
        <taxon>Rhizopodaceae</taxon>
        <taxon>Rhizopus</taxon>
    </lineage>
</organism>
<proteinExistence type="predicted"/>
<keyword evidence="2" id="KW-0812">Transmembrane</keyword>
<feature type="region of interest" description="Disordered" evidence="1">
    <location>
        <begin position="61"/>
        <end position="86"/>
    </location>
</feature>
<name>A0A2G4TAH3_RHIZD</name>
<reference evidence="3 4" key="1">
    <citation type="journal article" date="2016" name="Proc. Natl. Acad. Sci. U.S.A.">
        <title>Lipid metabolic changes in an early divergent fungus govern the establishment of a mutualistic symbiosis with endobacteria.</title>
        <authorList>
            <person name="Lastovetsky O.A."/>
            <person name="Gaspar M.L."/>
            <person name="Mondo S.J."/>
            <person name="LaButti K.M."/>
            <person name="Sandor L."/>
            <person name="Grigoriev I.V."/>
            <person name="Henry S.A."/>
            <person name="Pawlowska T.E."/>
        </authorList>
    </citation>
    <scope>NUCLEOTIDE SEQUENCE [LARGE SCALE GENOMIC DNA]</scope>
    <source>
        <strain evidence="3 4">ATCC 52813</strain>
    </source>
</reference>
<dbReference type="RefSeq" id="XP_023471718.1">
    <property type="nucleotide sequence ID" value="XM_023605741.1"/>
</dbReference>
<evidence type="ECO:0000256" key="1">
    <source>
        <dbReference type="SAM" id="MobiDB-lite"/>
    </source>
</evidence>
<gene>
    <name evidence="3" type="ORF">RHIMIDRAFT_15101</name>
</gene>
<dbReference type="EMBL" id="KZ303842">
    <property type="protein sequence ID" value="PHZ18010.1"/>
    <property type="molecule type" value="Genomic_DNA"/>
</dbReference>
<keyword evidence="4" id="KW-1185">Reference proteome</keyword>
<dbReference type="Proteomes" id="UP000242254">
    <property type="component" value="Unassembled WGS sequence"/>
</dbReference>